<sequence length="38" mass="4550">EEKHKDIIETIEKEKKLDEAMEEKLKTVVEEYKGLFQA</sequence>
<dbReference type="AlphaFoldDB" id="A0A382M642"/>
<dbReference type="InterPro" id="IPR038376">
    <property type="entry name" value="ATP_synth_asu_C_sf"/>
</dbReference>
<feature type="non-terminal residue" evidence="1">
    <location>
        <position position="1"/>
    </location>
</feature>
<dbReference type="Gene3D" id="1.20.150.20">
    <property type="entry name" value="ATP synthase alpha/beta chain, C-terminal domain"/>
    <property type="match status" value="1"/>
</dbReference>
<gene>
    <name evidence="1" type="ORF">METZ01_LOCUS297004</name>
</gene>
<protein>
    <recommendedName>
        <fullName evidence="2">ATP synthase alpha subunit C-terminal domain-containing protein</fullName>
    </recommendedName>
</protein>
<dbReference type="EMBL" id="UINC01091411">
    <property type="protein sequence ID" value="SVC44150.1"/>
    <property type="molecule type" value="Genomic_DNA"/>
</dbReference>
<reference evidence="1" key="1">
    <citation type="submission" date="2018-05" db="EMBL/GenBank/DDBJ databases">
        <authorList>
            <person name="Lanie J.A."/>
            <person name="Ng W.-L."/>
            <person name="Kazmierczak K.M."/>
            <person name="Andrzejewski T.M."/>
            <person name="Davidsen T.M."/>
            <person name="Wayne K.J."/>
            <person name="Tettelin H."/>
            <person name="Glass J.I."/>
            <person name="Rusch D."/>
            <person name="Podicherti R."/>
            <person name="Tsui H.-C.T."/>
            <person name="Winkler M.E."/>
        </authorList>
    </citation>
    <scope>NUCLEOTIDE SEQUENCE</scope>
</reference>
<evidence type="ECO:0008006" key="2">
    <source>
        <dbReference type="Google" id="ProtNLM"/>
    </source>
</evidence>
<evidence type="ECO:0000313" key="1">
    <source>
        <dbReference type="EMBL" id="SVC44150.1"/>
    </source>
</evidence>
<organism evidence="1">
    <name type="scientific">marine metagenome</name>
    <dbReference type="NCBI Taxonomy" id="408172"/>
    <lineage>
        <taxon>unclassified sequences</taxon>
        <taxon>metagenomes</taxon>
        <taxon>ecological metagenomes</taxon>
    </lineage>
</organism>
<proteinExistence type="predicted"/>
<name>A0A382M642_9ZZZZ</name>
<accession>A0A382M642</accession>